<organism evidence="2 3">
    <name type="scientific">Acetobacter senegalensis</name>
    <dbReference type="NCBI Taxonomy" id="446692"/>
    <lineage>
        <taxon>Bacteria</taxon>
        <taxon>Pseudomonadati</taxon>
        <taxon>Pseudomonadota</taxon>
        <taxon>Alphaproteobacteria</taxon>
        <taxon>Acetobacterales</taxon>
        <taxon>Acetobacteraceae</taxon>
        <taxon>Acetobacter</taxon>
    </lineage>
</organism>
<dbReference type="EMBL" id="LHZU01000117">
    <property type="protein sequence ID" value="KXV60256.1"/>
    <property type="molecule type" value="Genomic_DNA"/>
</dbReference>
<feature type="compositionally biased region" description="Basic and acidic residues" evidence="1">
    <location>
        <begin position="20"/>
        <end position="41"/>
    </location>
</feature>
<reference evidence="2 3" key="1">
    <citation type="submission" date="2015-06" db="EMBL/GenBank/DDBJ databases">
        <title>Improved classification and identification of acetic acid bacteria using matrix-assisted laser desorption/ionization time-of-flight mass spectrometry; Gluconobacter nephelii and Gluconobacter uchimurae are later heterotypic synonyms of Gluconobacter japonicus and Gluconobacter oxydans, respectively.</title>
        <authorList>
            <person name="Li L."/>
            <person name="Cleenwerck I."/>
            <person name="De Vuyst L."/>
            <person name="Vandamme P."/>
        </authorList>
    </citation>
    <scope>NUCLEOTIDE SEQUENCE [LARGE SCALE GENOMIC DNA]</scope>
    <source>
        <strain evidence="2 3">LMG 23690</strain>
    </source>
</reference>
<evidence type="ECO:0000313" key="2">
    <source>
        <dbReference type="EMBL" id="KXV60256.1"/>
    </source>
</evidence>
<evidence type="ECO:0000313" key="3">
    <source>
        <dbReference type="Proteomes" id="UP000075360"/>
    </source>
</evidence>
<protein>
    <submittedName>
        <fullName evidence="2">Uncharacterized protein</fullName>
    </submittedName>
</protein>
<name>A0A149U4K4_9PROT</name>
<dbReference type="PATRIC" id="fig|446692.4.peg.3163"/>
<gene>
    <name evidence="2" type="ORF">AD948_05765</name>
</gene>
<evidence type="ECO:0000256" key="1">
    <source>
        <dbReference type="SAM" id="MobiDB-lite"/>
    </source>
</evidence>
<dbReference type="Proteomes" id="UP000075360">
    <property type="component" value="Unassembled WGS sequence"/>
</dbReference>
<proteinExistence type="predicted"/>
<comment type="caution">
    <text evidence="2">The sequence shown here is derived from an EMBL/GenBank/DDBJ whole genome shotgun (WGS) entry which is preliminary data.</text>
</comment>
<dbReference type="AlphaFoldDB" id="A0A149U4K4"/>
<dbReference type="RefSeq" id="WP_061471080.1">
    <property type="nucleotide sequence ID" value="NZ_LHZU01000117.1"/>
</dbReference>
<accession>A0A149U4K4</accession>
<sequence>MSTYIIRISDNTYDLVGPFDNHESAGEWGRMDQERRNDDPRWQTVDLENPETAPAVVEPDPINR</sequence>
<feature type="region of interest" description="Disordered" evidence="1">
    <location>
        <begin position="18"/>
        <end position="64"/>
    </location>
</feature>